<feature type="compositionally biased region" description="Acidic residues" evidence="1">
    <location>
        <begin position="594"/>
        <end position="609"/>
    </location>
</feature>
<protein>
    <recommendedName>
        <fullName evidence="2">DUF287 domain-containing protein</fullName>
    </recommendedName>
</protein>
<sequence length="749" mass="83153">MSPKTRVAKMKEKAEASEKKKNADVKRRKGAAAKRRAAIKKKREAAKRSETTEKKRKRDSGLDSGSSSNPTKRTRNRVRETATSPPEHQGIHAPTPAAELPSQGDSEGTPRPVIPSQPQKSPTPTHAASEAENQQQPRVTSGSSTKSPSHHSNAPEVAVDNDAPRTVERDDMIVEAGRLAGFFFKPSDYGKVCKLSSRCHKHDFQKTIKKLEASEKSWFQDHPQFKHIFHMDCTPTGKVMGLWMLLLRTMHAGKGRQAWFGVNGIPIRYSIREHSLLSGLYCHSYPENYPSIGSLKFARKYFKVKKTKDGKEKDLQVTEADRTGTTGFPLDMIYRTLGNTKEIISILEPQGCEADLLYEIMDEGTYEDLVLIDDSDTPDIAVDSWNKILQEPGSKIFWPDIFEMDVRTREQQEQAEGKAEAEKDGDETEAEKHGDKEGDEETEMNGDKEGDEEAEKDGDEEAEMHGDKEGEDNGDKDGDEEAEKHGDKEGEDNGDKDGDEEAEKDGDEEAEKDGDEAEAEKHGDKEGDEEAEMHGDKEGDEETEMNGDKEGDEEAEKHGDKEGDEEAEKHGDKEGDEETEMNGDKEGEDNGDKDGDEAEAEKDGDETEAEKDGEKQIEAEAEKDGDDAEAEKDGEKQIEAEAEKLMQDTEERFDDDGDEQSTLQIMEDIAERFEKAAAEKTVADKTNEVVDDDDALEKEGEVGVDVALEEAASVGVDDALEEPTSVGVDEMPKRVSKRSHLLRSPFTPN</sequence>
<feature type="compositionally biased region" description="Polar residues" evidence="1">
    <location>
        <begin position="116"/>
        <end position="139"/>
    </location>
</feature>
<dbReference type="Pfam" id="PF03384">
    <property type="entry name" value="DUF287"/>
    <property type="match status" value="1"/>
</dbReference>
<organism evidence="3 4">
    <name type="scientific">Brassica carinata</name>
    <name type="common">Ethiopian mustard</name>
    <name type="synonym">Abyssinian cabbage</name>
    <dbReference type="NCBI Taxonomy" id="52824"/>
    <lineage>
        <taxon>Eukaryota</taxon>
        <taxon>Viridiplantae</taxon>
        <taxon>Streptophyta</taxon>
        <taxon>Embryophyta</taxon>
        <taxon>Tracheophyta</taxon>
        <taxon>Spermatophyta</taxon>
        <taxon>Magnoliopsida</taxon>
        <taxon>eudicotyledons</taxon>
        <taxon>Gunneridae</taxon>
        <taxon>Pentapetalae</taxon>
        <taxon>rosids</taxon>
        <taxon>malvids</taxon>
        <taxon>Brassicales</taxon>
        <taxon>Brassicaceae</taxon>
        <taxon>Brassiceae</taxon>
        <taxon>Brassica</taxon>
    </lineage>
</organism>
<feature type="compositionally biased region" description="Basic residues" evidence="1">
    <location>
        <begin position="26"/>
        <end position="45"/>
    </location>
</feature>
<feature type="region of interest" description="Disordered" evidence="1">
    <location>
        <begin position="408"/>
        <end position="662"/>
    </location>
</feature>
<dbReference type="InterPro" id="IPR051037">
    <property type="entry name" value="RNAPII_TF_IWS1"/>
</dbReference>
<comment type="caution">
    <text evidence="3">The sequence shown here is derived from an EMBL/GenBank/DDBJ whole genome shotgun (WGS) entry which is preliminary data.</text>
</comment>
<feature type="compositionally biased region" description="Acidic residues" evidence="1">
    <location>
        <begin position="538"/>
        <end position="554"/>
    </location>
</feature>
<proteinExistence type="predicted"/>
<feature type="compositionally biased region" description="Basic and acidic residues" evidence="1">
    <location>
        <begin position="463"/>
        <end position="496"/>
    </location>
</feature>
<dbReference type="GO" id="GO:0005634">
    <property type="term" value="C:nucleus"/>
    <property type="evidence" value="ECO:0007669"/>
    <property type="project" value="TreeGrafter"/>
</dbReference>
<feature type="compositionally biased region" description="Acidic residues" evidence="1">
    <location>
        <begin position="437"/>
        <end position="462"/>
    </location>
</feature>
<name>A0A8X7RIE7_BRACI</name>
<feature type="compositionally biased region" description="Basic and acidic residues" evidence="1">
    <location>
        <begin position="582"/>
        <end position="593"/>
    </location>
</feature>
<feature type="compositionally biased region" description="Acidic residues" evidence="1">
    <location>
        <begin position="497"/>
        <end position="518"/>
    </location>
</feature>
<feature type="compositionally biased region" description="Basic and acidic residues" evidence="1">
    <location>
        <begin position="9"/>
        <end position="25"/>
    </location>
</feature>
<dbReference type="EMBL" id="JAAMPC010000010">
    <property type="protein sequence ID" value="KAG2287500.1"/>
    <property type="molecule type" value="Genomic_DNA"/>
</dbReference>
<keyword evidence="4" id="KW-1185">Reference proteome</keyword>
<dbReference type="PANTHER" id="PTHR46010">
    <property type="entry name" value="PROTEIN IWS1 HOMOLOG"/>
    <property type="match status" value="1"/>
</dbReference>
<evidence type="ECO:0000313" key="3">
    <source>
        <dbReference type="EMBL" id="KAG2287500.1"/>
    </source>
</evidence>
<feature type="compositionally biased region" description="Basic and acidic residues" evidence="1">
    <location>
        <begin position="610"/>
        <end position="622"/>
    </location>
</feature>
<dbReference type="Proteomes" id="UP000886595">
    <property type="component" value="Unassembled WGS sequence"/>
</dbReference>
<feature type="domain" description="DUF287" evidence="2">
    <location>
        <begin position="343"/>
        <end position="402"/>
    </location>
</feature>
<feature type="region of interest" description="Disordered" evidence="1">
    <location>
        <begin position="1"/>
        <end position="166"/>
    </location>
</feature>
<accession>A0A8X7RIE7</accession>
<evidence type="ECO:0000259" key="2">
    <source>
        <dbReference type="Pfam" id="PF03384"/>
    </source>
</evidence>
<dbReference type="InterPro" id="IPR005048">
    <property type="entry name" value="DUF287"/>
</dbReference>
<feature type="compositionally biased region" description="Basic and acidic residues" evidence="1">
    <location>
        <begin position="555"/>
        <end position="573"/>
    </location>
</feature>
<feature type="compositionally biased region" description="Low complexity" evidence="1">
    <location>
        <begin position="140"/>
        <end position="152"/>
    </location>
</feature>
<evidence type="ECO:0000256" key="1">
    <source>
        <dbReference type="SAM" id="MobiDB-lite"/>
    </source>
</evidence>
<dbReference type="PANTHER" id="PTHR46010:SF1">
    <property type="entry name" value="PROTEIN IWS1 HOMOLOG"/>
    <property type="match status" value="1"/>
</dbReference>
<gene>
    <name evidence="3" type="ORF">Bca52824_047104</name>
</gene>
<evidence type="ECO:0000313" key="4">
    <source>
        <dbReference type="Proteomes" id="UP000886595"/>
    </source>
</evidence>
<feature type="compositionally biased region" description="Basic and acidic residues" evidence="1">
    <location>
        <begin position="408"/>
        <end position="422"/>
    </location>
</feature>
<dbReference type="AlphaFoldDB" id="A0A8X7RIE7"/>
<dbReference type="GO" id="GO:0016973">
    <property type="term" value="P:poly(A)+ mRNA export from nucleus"/>
    <property type="evidence" value="ECO:0007669"/>
    <property type="project" value="TreeGrafter"/>
</dbReference>
<reference evidence="3 4" key="1">
    <citation type="submission" date="2020-02" db="EMBL/GenBank/DDBJ databases">
        <authorList>
            <person name="Ma Q."/>
            <person name="Huang Y."/>
            <person name="Song X."/>
            <person name="Pei D."/>
        </authorList>
    </citation>
    <scope>NUCLEOTIDE SEQUENCE [LARGE SCALE GENOMIC DNA]</scope>
    <source>
        <strain evidence="3">Sxm20200214</strain>
        <tissue evidence="3">Leaf</tissue>
    </source>
</reference>
<feature type="compositionally biased region" description="Basic and acidic residues" evidence="1">
    <location>
        <begin position="631"/>
        <end position="650"/>
    </location>
</feature>